<dbReference type="InterPro" id="IPR056173">
    <property type="entry name" value="Sec20_C"/>
</dbReference>
<keyword evidence="4" id="KW-0256">Endoplasmic reticulum</keyword>
<evidence type="ECO:0000313" key="14">
    <source>
        <dbReference type="Proteomes" id="UP001485043"/>
    </source>
</evidence>
<dbReference type="GO" id="GO:0005789">
    <property type="term" value="C:endoplasmic reticulum membrane"/>
    <property type="evidence" value="ECO:0007669"/>
    <property type="project" value="UniProtKB-SubCell"/>
</dbReference>
<accession>A0AAW1T5U2</accession>
<evidence type="ECO:0000256" key="8">
    <source>
        <dbReference type="ARBA" id="ARBA00023136"/>
    </source>
</evidence>
<keyword evidence="7" id="KW-0175">Coiled coil</keyword>
<evidence type="ECO:0000256" key="9">
    <source>
        <dbReference type="ARBA" id="ARBA00037934"/>
    </source>
</evidence>
<feature type="compositionally biased region" description="Polar residues" evidence="10">
    <location>
        <begin position="562"/>
        <end position="578"/>
    </location>
</feature>
<sequence length="656" mass="69918">MNGFADEAQERQRLITFLQEQQVKVTKLTSQLAQQTSLEAAASKALLQNITQGLASFRKGVRELELWTEEAGTDDPESFVSLRDQQQAYAALQQAHRAASAQVQQNAAQHLREQRKALLGSPDPSAKQKQMHDSGQVLGVSKDITQGLRRTKQLLSQELDHTSATLAAMDASHERLAKSKEEYEKQTPLLTRSRRLLSKMSWHSLLESLILYGALAFFFLVVAFIIQKRLRYFVPSFLVPSFGKPHSKVPGQYPAGLQQGGLESPGRFADPSGSGSPSNDKWYEAQPGYDLPGDVNDDQWLSEPTQGQPGDSISEASALHEDLTDADALEARETAEAAGLGSGVDDVNAANGTTASGTGSNLTAAKMTANEPISTGKDSLSLPVASTNVTSSTSLNDEPIDSFAVLLDDEDVEDLDADSSRLNAASSNLTLGDAPLGSLHSGESDNVTEMSESQALHTEALSVYSSANGTFTDAALPEDSLRSPYDASAEEEPDWWGLEDQGVTDYTGVGEISFNTSSFKVASAGSADSLAGLNDAALLNGGLLGQEQSHLEASSDLSTVQASDLNASQQHQRVSAENKSALGKPSKLASLQGLASGAFDSVVHSAAFRSLSGAVNRSKPDPIKDPEDSVTRISDILDAAEEDEGDLDVEPDHDEL</sequence>
<dbReference type="InterPro" id="IPR005606">
    <property type="entry name" value="Sec20"/>
</dbReference>
<proteinExistence type="inferred from homology"/>
<name>A0AAW1T5U2_9CHLO</name>
<comment type="similarity">
    <text evidence="9">Belongs to the SEC20 family.</text>
</comment>
<evidence type="ECO:0000256" key="3">
    <source>
        <dbReference type="ARBA" id="ARBA00022692"/>
    </source>
</evidence>
<dbReference type="GO" id="GO:0005484">
    <property type="term" value="F:SNAP receptor activity"/>
    <property type="evidence" value="ECO:0007669"/>
    <property type="project" value="InterPro"/>
</dbReference>
<evidence type="ECO:0000313" key="13">
    <source>
        <dbReference type="EMBL" id="KAK9864919.1"/>
    </source>
</evidence>
<dbReference type="GO" id="GO:0031201">
    <property type="term" value="C:SNARE complex"/>
    <property type="evidence" value="ECO:0007669"/>
    <property type="project" value="TreeGrafter"/>
</dbReference>
<keyword evidence="14" id="KW-1185">Reference proteome</keyword>
<comment type="caution">
    <text evidence="13">The sequence shown here is derived from an EMBL/GenBank/DDBJ whole genome shotgun (WGS) entry which is preliminary data.</text>
</comment>
<evidence type="ECO:0000256" key="7">
    <source>
        <dbReference type="ARBA" id="ARBA00023054"/>
    </source>
</evidence>
<keyword evidence="8 11" id="KW-0472">Membrane</keyword>
<organism evidence="13 14">
    <name type="scientific">Apatococcus fuscideae</name>
    <dbReference type="NCBI Taxonomy" id="2026836"/>
    <lineage>
        <taxon>Eukaryota</taxon>
        <taxon>Viridiplantae</taxon>
        <taxon>Chlorophyta</taxon>
        <taxon>core chlorophytes</taxon>
        <taxon>Trebouxiophyceae</taxon>
        <taxon>Chlorellales</taxon>
        <taxon>Chlorellaceae</taxon>
        <taxon>Apatococcus</taxon>
    </lineage>
</organism>
<keyword evidence="6 11" id="KW-1133">Transmembrane helix</keyword>
<evidence type="ECO:0000256" key="10">
    <source>
        <dbReference type="SAM" id="MobiDB-lite"/>
    </source>
</evidence>
<feature type="compositionally biased region" description="Acidic residues" evidence="10">
    <location>
        <begin position="638"/>
        <end position="656"/>
    </location>
</feature>
<dbReference type="PANTHER" id="PTHR12825:SF0">
    <property type="entry name" value="VESICLE TRANSPORT PROTEIN SEC20"/>
    <property type="match status" value="1"/>
</dbReference>
<evidence type="ECO:0000256" key="1">
    <source>
        <dbReference type="ARBA" id="ARBA00004163"/>
    </source>
</evidence>
<protein>
    <recommendedName>
        <fullName evidence="12">Sec20 C-terminal domain-containing protein</fullName>
    </recommendedName>
</protein>
<feature type="compositionally biased region" description="Basic and acidic residues" evidence="10">
    <location>
        <begin position="618"/>
        <end position="630"/>
    </location>
</feature>
<keyword evidence="3 11" id="KW-0812">Transmembrane</keyword>
<evidence type="ECO:0000256" key="11">
    <source>
        <dbReference type="SAM" id="Phobius"/>
    </source>
</evidence>
<feature type="transmembrane region" description="Helical" evidence="11">
    <location>
        <begin position="204"/>
        <end position="226"/>
    </location>
</feature>
<evidence type="ECO:0000256" key="4">
    <source>
        <dbReference type="ARBA" id="ARBA00022824"/>
    </source>
</evidence>
<dbReference type="EMBL" id="JALJOV010000303">
    <property type="protein sequence ID" value="KAK9864919.1"/>
    <property type="molecule type" value="Genomic_DNA"/>
</dbReference>
<feature type="compositionally biased region" description="Polar residues" evidence="10">
    <location>
        <begin position="302"/>
        <end position="313"/>
    </location>
</feature>
<gene>
    <name evidence="13" type="ORF">WJX84_012275</name>
</gene>
<evidence type="ECO:0000259" key="12">
    <source>
        <dbReference type="Pfam" id="PF03908"/>
    </source>
</evidence>
<feature type="region of interest" description="Disordered" evidence="10">
    <location>
        <begin position="336"/>
        <end position="363"/>
    </location>
</feature>
<dbReference type="GO" id="GO:0006890">
    <property type="term" value="P:retrograde vesicle-mediated transport, Golgi to endoplasmic reticulum"/>
    <property type="evidence" value="ECO:0007669"/>
    <property type="project" value="InterPro"/>
</dbReference>
<reference evidence="13 14" key="1">
    <citation type="journal article" date="2024" name="Nat. Commun.">
        <title>Phylogenomics reveals the evolutionary origins of lichenization in chlorophyte algae.</title>
        <authorList>
            <person name="Puginier C."/>
            <person name="Libourel C."/>
            <person name="Otte J."/>
            <person name="Skaloud P."/>
            <person name="Haon M."/>
            <person name="Grisel S."/>
            <person name="Petersen M."/>
            <person name="Berrin J.G."/>
            <person name="Delaux P.M."/>
            <person name="Dal Grande F."/>
            <person name="Keller J."/>
        </authorList>
    </citation>
    <scope>NUCLEOTIDE SEQUENCE [LARGE SCALE GENOMIC DNA]</scope>
    <source>
        <strain evidence="13 14">SAG 2523</strain>
    </source>
</reference>
<feature type="compositionally biased region" description="Polar residues" evidence="10">
    <location>
        <begin position="350"/>
        <end position="363"/>
    </location>
</feature>
<keyword evidence="2" id="KW-0813">Transport</keyword>
<comment type="subcellular location">
    <subcellularLocation>
        <location evidence="1">Endoplasmic reticulum membrane</location>
        <topology evidence="1">Single-pass type IV membrane protein</topology>
    </subcellularLocation>
</comment>
<dbReference type="Pfam" id="PF03908">
    <property type="entry name" value="Sec20"/>
    <property type="match status" value="1"/>
</dbReference>
<dbReference type="Proteomes" id="UP001485043">
    <property type="component" value="Unassembled WGS sequence"/>
</dbReference>
<evidence type="ECO:0000256" key="6">
    <source>
        <dbReference type="ARBA" id="ARBA00022989"/>
    </source>
</evidence>
<feature type="region of interest" description="Disordered" evidence="10">
    <location>
        <begin position="562"/>
        <end position="582"/>
    </location>
</feature>
<feature type="region of interest" description="Disordered" evidence="10">
    <location>
        <begin position="250"/>
        <end position="313"/>
    </location>
</feature>
<dbReference type="PANTHER" id="PTHR12825">
    <property type="entry name" value="BNIP1-RELATED"/>
    <property type="match status" value="1"/>
</dbReference>
<evidence type="ECO:0000256" key="5">
    <source>
        <dbReference type="ARBA" id="ARBA00022892"/>
    </source>
</evidence>
<dbReference type="AlphaFoldDB" id="A0AAW1T5U2"/>
<evidence type="ECO:0000256" key="2">
    <source>
        <dbReference type="ARBA" id="ARBA00022448"/>
    </source>
</evidence>
<feature type="region of interest" description="Disordered" evidence="10">
    <location>
        <begin position="613"/>
        <end position="656"/>
    </location>
</feature>
<feature type="domain" description="Sec20 C-terminal" evidence="12">
    <location>
        <begin position="141"/>
        <end position="230"/>
    </location>
</feature>
<keyword evidence="5" id="KW-0931">ER-Golgi transport</keyword>